<evidence type="ECO:0000256" key="1">
    <source>
        <dbReference type="SAM" id="MobiDB-lite"/>
    </source>
</evidence>
<dbReference type="Proteomes" id="UP000053555">
    <property type="component" value="Unassembled WGS sequence"/>
</dbReference>
<proteinExistence type="predicted"/>
<dbReference type="EMBL" id="KN639308">
    <property type="protein sequence ID" value="KHN48823.1"/>
    <property type="molecule type" value="Genomic_DNA"/>
</dbReference>
<feature type="region of interest" description="Disordered" evidence="1">
    <location>
        <begin position="1"/>
        <end position="26"/>
    </location>
</feature>
<gene>
    <name evidence="2" type="ORF">glysoja_030593</name>
</gene>
<organism evidence="2">
    <name type="scientific">Glycine soja</name>
    <name type="common">Wild soybean</name>
    <dbReference type="NCBI Taxonomy" id="3848"/>
    <lineage>
        <taxon>Eukaryota</taxon>
        <taxon>Viridiplantae</taxon>
        <taxon>Streptophyta</taxon>
        <taxon>Embryophyta</taxon>
        <taxon>Tracheophyta</taxon>
        <taxon>Spermatophyta</taxon>
        <taxon>Magnoliopsida</taxon>
        <taxon>eudicotyledons</taxon>
        <taxon>Gunneridae</taxon>
        <taxon>Pentapetalae</taxon>
        <taxon>rosids</taxon>
        <taxon>fabids</taxon>
        <taxon>Fabales</taxon>
        <taxon>Fabaceae</taxon>
        <taxon>Papilionoideae</taxon>
        <taxon>50 kb inversion clade</taxon>
        <taxon>NPAAA clade</taxon>
        <taxon>indigoferoid/millettioid clade</taxon>
        <taxon>Phaseoleae</taxon>
        <taxon>Glycine</taxon>
        <taxon>Glycine subgen. Soja</taxon>
    </lineage>
</organism>
<evidence type="ECO:0000313" key="2">
    <source>
        <dbReference type="EMBL" id="KHN48823.1"/>
    </source>
</evidence>
<dbReference type="AlphaFoldDB" id="A0A0B2SV80"/>
<feature type="region of interest" description="Disordered" evidence="1">
    <location>
        <begin position="47"/>
        <end position="71"/>
    </location>
</feature>
<sequence length="71" mass="7394">MLPASTAPPSQVAPPPEQSHIPLPCEAVSPPLPFGTGHETNITILRKIGGPPPGRVPEKGISHTKLGFMIP</sequence>
<reference evidence="2" key="1">
    <citation type="submission" date="2014-07" db="EMBL/GenBank/DDBJ databases">
        <title>Identification of a novel salt tolerance gene in wild soybean by whole-genome sequencing.</title>
        <authorList>
            <person name="Lam H.-M."/>
            <person name="Qi X."/>
            <person name="Li M.-W."/>
            <person name="Liu X."/>
            <person name="Xie M."/>
            <person name="Ni M."/>
            <person name="Xu X."/>
        </authorList>
    </citation>
    <scope>NUCLEOTIDE SEQUENCE [LARGE SCALE GENOMIC DNA]</scope>
    <source>
        <tissue evidence="2">Root</tissue>
    </source>
</reference>
<protein>
    <submittedName>
        <fullName evidence="2">Uncharacterized protein</fullName>
    </submittedName>
</protein>
<accession>A0A0B2SV80</accession>
<name>A0A0B2SV80_GLYSO</name>